<sequence length="189" mass="20822">MKLSSHRKAYTTETPGRNTIQGRGAFRGQKRRRRPSPSTKSTVPVCTHCTKRGHSDDKCYSKHPELAPKRAQTPGASACVTEVLITETPTLITQAIQDEDAVQAFSTGTRIAPTQWICDTACDTHMISSPDYFIANTARPHATSIRTALNTKNVLDAKRCADGRRMWLGCVGDETSGEFSSKETQEPIR</sequence>
<evidence type="ECO:0000313" key="3">
    <source>
        <dbReference type="Proteomes" id="UP001149079"/>
    </source>
</evidence>
<reference evidence="2" key="2">
    <citation type="journal article" date="2023" name="IMA Fungus">
        <title>Comparative genomic study of the Penicillium genus elucidates a diverse pangenome and 15 lateral gene transfer events.</title>
        <authorList>
            <person name="Petersen C."/>
            <person name="Sorensen T."/>
            <person name="Nielsen M.R."/>
            <person name="Sondergaard T.E."/>
            <person name="Sorensen J.L."/>
            <person name="Fitzpatrick D.A."/>
            <person name="Frisvad J.C."/>
            <person name="Nielsen K.L."/>
        </authorList>
    </citation>
    <scope>NUCLEOTIDE SEQUENCE</scope>
    <source>
        <strain evidence="2">IBT 22155</strain>
    </source>
</reference>
<dbReference type="EMBL" id="JAPQKL010000002">
    <property type="protein sequence ID" value="KAJ5143982.1"/>
    <property type="molecule type" value="Genomic_DNA"/>
</dbReference>
<organism evidence="2 3">
    <name type="scientific">Penicillium bovifimosum</name>
    <dbReference type="NCBI Taxonomy" id="126998"/>
    <lineage>
        <taxon>Eukaryota</taxon>
        <taxon>Fungi</taxon>
        <taxon>Dikarya</taxon>
        <taxon>Ascomycota</taxon>
        <taxon>Pezizomycotina</taxon>
        <taxon>Eurotiomycetes</taxon>
        <taxon>Eurotiomycetidae</taxon>
        <taxon>Eurotiales</taxon>
        <taxon>Aspergillaceae</taxon>
        <taxon>Penicillium</taxon>
    </lineage>
</organism>
<evidence type="ECO:0000313" key="2">
    <source>
        <dbReference type="EMBL" id="KAJ5143982.1"/>
    </source>
</evidence>
<keyword evidence="3" id="KW-1185">Reference proteome</keyword>
<feature type="region of interest" description="Disordered" evidence="1">
    <location>
        <begin position="1"/>
        <end position="47"/>
    </location>
</feature>
<dbReference type="GeneID" id="81402683"/>
<dbReference type="RefSeq" id="XP_056525626.1">
    <property type="nucleotide sequence ID" value="XM_056663513.1"/>
</dbReference>
<evidence type="ECO:0000256" key="1">
    <source>
        <dbReference type="SAM" id="MobiDB-lite"/>
    </source>
</evidence>
<feature type="compositionally biased region" description="Low complexity" evidence="1">
    <location>
        <begin position="36"/>
        <end position="45"/>
    </location>
</feature>
<dbReference type="Proteomes" id="UP001149079">
    <property type="component" value="Unassembled WGS sequence"/>
</dbReference>
<proteinExistence type="predicted"/>
<name>A0A9W9HC68_9EURO</name>
<dbReference type="AlphaFoldDB" id="A0A9W9HC68"/>
<dbReference type="OrthoDB" id="4095857at2759"/>
<protein>
    <submittedName>
        <fullName evidence="2">Uncharacterized protein</fullName>
    </submittedName>
</protein>
<feature type="compositionally biased region" description="Polar residues" evidence="1">
    <location>
        <begin position="11"/>
        <end position="21"/>
    </location>
</feature>
<reference evidence="2" key="1">
    <citation type="submission" date="2022-11" db="EMBL/GenBank/DDBJ databases">
        <authorList>
            <person name="Petersen C."/>
        </authorList>
    </citation>
    <scope>NUCLEOTIDE SEQUENCE</scope>
    <source>
        <strain evidence="2">IBT 22155</strain>
    </source>
</reference>
<accession>A0A9W9HC68</accession>
<gene>
    <name evidence="2" type="ORF">N7515_002769</name>
</gene>
<comment type="caution">
    <text evidence="2">The sequence shown here is derived from an EMBL/GenBank/DDBJ whole genome shotgun (WGS) entry which is preliminary data.</text>
</comment>